<dbReference type="OMA" id="CTATTMI"/>
<dbReference type="OrthoDB" id="433124at2759"/>
<evidence type="ECO:0000313" key="9">
    <source>
        <dbReference type="EMBL" id="KMZ68459.1"/>
    </source>
</evidence>
<dbReference type="PANTHER" id="PTHR31204:SF1">
    <property type="entry name" value="SIGMA INTRACELLULAR RECEPTOR 2"/>
    <property type="match status" value="1"/>
</dbReference>
<dbReference type="EMBL" id="LFYR01000839">
    <property type="protein sequence ID" value="KMZ68459.1"/>
    <property type="molecule type" value="Genomic_DNA"/>
</dbReference>
<evidence type="ECO:0000259" key="8">
    <source>
        <dbReference type="PROSITE" id="PS51751"/>
    </source>
</evidence>
<proteinExistence type="inferred from homology"/>
<dbReference type="PIRSF" id="PIRSF031032">
    <property type="entry name" value="TMP_97_prd"/>
    <property type="match status" value="1"/>
</dbReference>
<comment type="subcellular location">
    <subcellularLocation>
        <location evidence="1">Endoplasmic reticulum membrane</location>
        <topology evidence="1">Multi-pass membrane protein</topology>
    </subcellularLocation>
</comment>
<dbReference type="GO" id="GO:0005783">
    <property type="term" value="C:endoplasmic reticulum"/>
    <property type="evidence" value="ECO:0000318"/>
    <property type="project" value="GO_Central"/>
</dbReference>
<sequence>MADSVLLRLIDFVLLLPFFFVFSIAIPLIDSQMCVPSNWAPLHPKLLIDLKTQYGEKFGDYLFIEKPFFFVGLIWVEIFLLWPLSVVCTYGILTKKQWFQKTCLVAGVSCVTGMAAIMAELLGSGRGSSKLYQIYVPFAVFGLVATIRGFIPCTVANKKTNGGRKKRA</sequence>
<dbReference type="Proteomes" id="UP000036987">
    <property type="component" value="Unassembled WGS sequence"/>
</dbReference>
<reference evidence="10" key="1">
    <citation type="journal article" date="2016" name="Nature">
        <title>The genome of the seagrass Zostera marina reveals angiosperm adaptation to the sea.</title>
        <authorList>
            <person name="Olsen J.L."/>
            <person name="Rouze P."/>
            <person name="Verhelst B."/>
            <person name="Lin Y.-C."/>
            <person name="Bayer T."/>
            <person name="Collen J."/>
            <person name="Dattolo E."/>
            <person name="De Paoli E."/>
            <person name="Dittami S."/>
            <person name="Maumus F."/>
            <person name="Michel G."/>
            <person name="Kersting A."/>
            <person name="Lauritano C."/>
            <person name="Lohaus R."/>
            <person name="Toepel M."/>
            <person name="Tonon T."/>
            <person name="Vanneste K."/>
            <person name="Amirebrahimi M."/>
            <person name="Brakel J."/>
            <person name="Bostroem C."/>
            <person name="Chovatia M."/>
            <person name="Grimwood J."/>
            <person name="Jenkins J.W."/>
            <person name="Jueterbock A."/>
            <person name="Mraz A."/>
            <person name="Stam W.T."/>
            <person name="Tice H."/>
            <person name="Bornberg-Bauer E."/>
            <person name="Green P.J."/>
            <person name="Pearson G.A."/>
            <person name="Procaccini G."/>
            <person name="Duarte C.M."/>
            <person name="Schmutz J."/>
            <person name="Reusch T.B.H."/>
            <person name="Van de Peer Y."/>
        </authorList>
    </citation>
    <scope>NUCLEOTIDE SEQUENCE [LARGE SCALE GENOMIC DNA]</scope>
    <source>
        <strain evidence="10">cv. Finnish</strain>
    </source>
</reference>
<evidence type="ECO:0000313" key="10">
    <source>
        <dbReference type="Proteomes" id="UP000036987"/>
    </source>
</evidence>
<dbReference type="PROSITE" id="PS51751">
    <property type="entry name" value="EXPERA"/>
    <property type="match status" value="1"/>
</dbReference>
<evidence type="ECO:0000256" key="3">
    <source>
        <dbReference type="ARBA" id="ARBA00022692"/>
    </source>
</evidence>
<keyword evidence="5 7" id="KW-1133">Transmembrane helix</keyword>
<dbReference type="PANTHER" id="PTHR31204">
    <property type="entry name" value="SIGMA INTRACELLULAR RECEPTOR 2"/>
    <property type="match status" value="1"/>
</dbReference>
<name>A0A0K9PHK9_ZOSMR</name>
<feature type="transmembrane region" description="Helical" evidence="7">
    <location>
        <begin position="104"/>
        <end position="122"/>
    </location>
</feature>
<organism evidence="9 10">
    <name type="scientific">Zostera marina</name>
    <name type="common">Eelgrass</name>
    <dbReference type="NCBI Taxonomy" id="29655"/>
    <lineage>
        <taxon>Eukaryota</taxon>
        <taxon>Viridiplantae</taxon>
        <taxon>Streptophyta</taxon>
        <taxon>Embryophyta</taxon>
        <taxon>Tracheophyta</taxon>
        <taxon>Spermatophyta</taxon>
        <taxon>Magnoliopsida</taxon>
        <taxon>Liliopsida</taxon>
        <taxon>Zosteraceae</taxon>
        <taxon>Zostera</taxon>
    </lineage>
</organism>
<evidence type="ECO:0000256" key="1">
    <source>
        <dbReference type="ARBA" id="ARBA00004477"/>
    </source>
</evidence>
<dbReference type="GO" id="GO:0005789">
    <property type="term" value="C:endoplasmic reticulum membrane"/>
    <property type="evidence" value="ECO:0007669"/>
    <property type="project" value="UniProtKB-SubCell"/>
</dbReference>
<dbReference type="InterPro" id="IPR033118">
    <property type="entry name" value="EXPERA"/>
</dbReference>
<evidence type="ECO:0000256" key="4">
    <source>
        <dbReference type="ARBA" id="ARBA00022824"/>
    </source>
</evidence>
<dbReference type="InterPro" id="IPR016964">
    <property type="entry name" value="Sigma2_recept"/>
</dbReference>
<evidence type="ECO:0000256" key="5">
    <source>
        <dbReference type="ARBA" id="ARBA00022989"/>
    </source>
</evidence>
<keyword evidence="6 7" id="KW-0472">Membrane</keyword>
<feature type="transmembrane region" description="Helical" evidence="7">
    <location>
        <begin position="12"/>
        <end position="29"/>
    </location>
</feature>
<evidence type="ECO:0000256" key="6">
    <source>
        <dbReference type="ARBA" id="ARBA00023136"/>
    </source>
</evidence>
<feature type="domain" description="EXPERA" evidence="8">
    <location>
        <begin position="10"/>
        <end position="146"/>
    </location>
</feature>
<accession>A0A0K9PHK9</accession>
<keyword evidence="3 7" id="KW-0812">Transmembrane</keyword>
<protein>
    <recommendedName>
        <fullName evidence="8">EXPERA domain-containing protein</fullName>
    </recommendedName>
</protein>
<evidence type="ECO:0000256" key="2">
    <source>
        <dbReference type="ARBA" id="ARBA00009096"/>
    </source>
</evidence>
<evidence type="ECO:0000256" key="7">
    <source>
        <dbReference type="PIRNR" id="PIRNR031032"/>
    </source>
</evidence>
<comment type="caution">
    <text evidence="9">The sequence shown here is derived from an EMBL/GenBank/DDBJ whole genome shotgun (WGS) entry which is preliminary data.</text>
</comment>
<dbReference type="AlphaFoldDB" id="A0A0K9PHK9"/>
<keyword evidence="4" id="KW-0256">Endoplasmic reticulum</keyword>
<dbReference type="Pfam" id="PF05241">
    <property type="entry name" value="EBP"/>
    <property type="match status" value="1"/>
</dbReference>
<dbReference type="STRING" id="29655.A0A0K9PHK9"/>
<gene>
    <name evidence="9" type="ORF">ZOSMA_23G01180</name>
</gene>
<feature type="transmembrane region" description="Helical" evidence="7">
    <location>
        <begin position="68"/>
        <end position="92"/>
    </location>
</feature>
<keyword evidence="10" id="KW-1185">Reference proteome</keyword>
<comment type="similarity">
    <text evidence="2">Belongs to the TMEM97/sigma-2 receptor family.</text>
</comment>
<dbReference type="InterPro" id="IPR051987">
    <property type="entry name" value="Sigma-2_receptor-like"/>
</dbReference>
<feature type="transmembrane region" description="Helical" evidence="7">
    <location>
        <begin position="134"/>
        <end position="157"/>
    </location>
</feature>